<dbReference type="InParanoid" id="A0A5R8Q6Q3"/>
<evidence type="ECO:0000259" key="1">
    <source>
        <dbReference type="Pfam" id="PF01458"/>
    </source>
</evidence>
<dbReference type="InterPro" id="IPR055346">
    <property type="entry name" value="Fe-S_cluster_assembly_SufBD"/>
</dbReference>
<evidence type="ECO:0000313" key="2">
    <source>
        <dbReference type="EMBL" id="TLG71100.1"/>
    </source>
</evidence>
<protein>
    <recommendedName>
        <fullName evidence="1">SUF system FeS cluster assembly SufBD core domain-containing protein</fullName>
    </recommendedName>
</protein>
<dbReference type="PANTHER" id="PTHR43575">
    <property type="entry name" value="PROTEIN ABCI7, CHLOROPLASTIC"/>
    <property type="match status" value="1"/>
</dbReference>
<comment type="caution">
    <text evidence="2">The sequence shown here is derived from an EMBL/GenBank/DDBJ whole genome shotgun (WGS) entry which is preliminary data.</text>
</comment>
<gene>
    <name evidence="2" type="ORF">FEZ08_11610</name>
</gene>
<dbReference type="PANTHER" id="PTHR43575:SF1">
    <property type="entry name" value="PROTEIN ABCI7, CHLOROPLASTIC"/>
    <property type="match status" value="1"/>
</dbReference>
<dbReference type="SUPFAM" id="SSF101960">
    <property type="entry name" value="Stabilizer of iron transporter SufD"/>
    <property type="match status" value="1"/>
</dbReference>
<accession>A0A5R8Q6Q3</accession>
<evidence type="ECO:0000313" key="3">
    <source>
        <dbReference type="Proteomes" id="UP000306912"/>
    </source>
</evidence>
<dbReference type="GO" id="GO:0016226">
    <property type="term" value="P:iron-sulfur cluster assembly"/>
    <property type="evidence" value="ECO:0007669"/>
    <property type="project" value="InterPro"/>
</dbReference>
<dbReference type="InterPro" id="IPR037284">
    <property type="entry name" value="SUF_FeS_clus_asmbl_SufBD_sf"/>
</dbReference>
<dbReference type="Pfam" id="PF01458">
    <property type="entry name" value="SUFBD_core"/>
    <property type="match status" value="1"/>
</dbReference>
<feature type="domain" description="SUF system FeS cluster assembly SufBD core" evidence="1">
    <location>
        <begin position="101"/>
        <end position="321"/>
    </location>
</feature>
<dbReference type="EMBL" id="VBWP01000016">
    <property type="protein sequence ID" value="TLG71100.1"/>
    <property type="molecule type" value="Genomic_DNA"/>
</dbReference>
<sequence>MNKPKNNKGVRPKMLPEHIQNIVGDAQSVLALDGDFVEVNTSNAGVLPLATFANYEKAVNQTQDTLKYYQKNENGAVIAITQSQSEPLNIVFSYDNDGPSQYVIEIADNVDVTIMEHHIMCDCGDVIEAATINIEILVGRNANVTYSAFDTSGIKLTMNRFAIVDGDAKLDFAAGLFGEDCVSETYVHLVAPGAEAYTKVMMYGHDHQKQLHKVRVNHFAPNTTSFITNHGVITGHATGLFEGIGFIEKGAHQSDAQQESRIMVMDKTARGDVHPVLLIDEYDVIAGHAGSVGRVSDETLYYLQSRGLSKLDAFHLVTAGFLMPVIEAVKDEQTRERIKAIIESKVK</sequence>
<dbReference type="InterPro" id="IPR000825">
    <property type="entry name" value="SUF_FeS_clus_asmbl_SufBD_core"/>
</dbReference>
<dbReference type="FunCoup" id="A0A5R8Q6Q3">
    <property type="interactions" value="5"/>
</dbReference>
<dbReference type="OrthoDB" id="9803529at2"/>
<dbReference type="Proteomes" id="UP000306912">
    <property type="component" value="Unassembled WGS sequence"/>
</dbReference>
<proteinExistence type="predicted"/>
<keyword evidence="3" id="KW-1185">Reference proteome</keyword>
<name>A0A5R8Q6Q3_9FIRM</name>
<organism evidence="2 3">
    <name type="scientific">Culicoidibacter larvae</name>
    <dbReference type="NCBI Taxonomy" id="2579976"/>
    <lineage>
        <taxon>Bacteria</taxon>
        <taxon>Bacillati</taxon>
        <taxon>Bacillota</taxon>
        <taxon>Culicoidibacteria</taxon>
        <taxon>Culicoidibacterales</taxon>
        <taxon>Culicoidibacteraceae</taxon>
        <taxon>Culicoidibacter</taxon>
    </lineage>
</organism>
<dbReference type="AlphaFoldDB" id="A0A5R8Q6Q3"/>
<reference evidence="2 3" key="1">
    <citation type="submission" date="2019-05" db="EMBL/GenBank/DDBJ databases">
        <title>Culicoidintestinum kansasii gen. nov., sp. nov. from the gastrointestinal tract of the biting midge, Culicoides sonorensis.</title>
        <authorList>
            <person name="Neupane S."/>
            <person name="Ghosh A."/>
            <person name="Gunther S."/>
            <person name="Martin K."/>
            <person name="Zurek L."/>
        </authorList>
    </citation>
    <scope>NUCLEOTIDE SEQUENCE [LARGE SCALE GENOMIC DNA]</scope>
    <source>
        <strain evidence="2 3">CS-1</strain>
    </source>
</reference>